<organism evidence="1 2">
    <name type="scientific">Sinosporangium album</name>
    <dbReference type="NCBI Taxonomy" id="504805"/>
    <lineage>
        <taxon>Bacteria</taxon>
        <taxon>Bacillati</taxon>
        <taxon>Actinomycetota</taxon>
        <taxon>Actinomycetes</taxon>
        <taxon>Streptosporangiales</taxon>
        <taxon>Streptosporangiaceae</taxon>
        <taxon>Sinosporangium</taxon>
    </lineage>
</organism>
<keyword evidence="2" id="KW-1185">Reference proteome</keyword>
<evidence type="ECO:0000313" key="2">
    <source>
        <dbReference type="Proteomes" id="UP000198923"/>
    </source>
</evidence>
<accession>A0A1G8AEY6</accession>
<gene>
    <name evidence="1" type="ORF">SAMN05421505_112125</name>
</gene>
<protein>
    <submittedName>
        <fullName evidence="1">Uncharacterized protein</fullName>
    </submittedName>
</protein>
<name>A0A1G8AEY6_9ACTN</name>
<proteinExistence type="predicted"/>
<dbReference type="EMBL" id="FNCN01000012">
    <property type="protein sequence ID" value="SDH19437.1"/>
    <property type="molecule type" value="Genomic_DNA"/>
</dbReference>
<sequence>MANRATLKLPAVRRLGTHSQVTAFLLSQRANSIRDTAHMLAPSTRGSYRGQYKKNLEVDLRLNRRHGFRSFVLARRHAIVQEFGWTEWRDGIKHRGRYILTRALRAHEEE</sequence>
<dbReference type="AlphaFoldDB" id="A0A1G8AEY6"/>
<evidence type="ECO:0000313" key="1">
    <source>
        <dbReference type="EMBL" id="SDH19437.1"/>
    </source>
</evidence>
<dbReference type="Proteomes" id="UP000198923">
    <property type="component" value="Unassembled WGS sequence"/>
</dbReference>
<reference evidence="1 2" key="1">
    <citation type="submission" date="2016-10" db="EMBL/GenBank/DDBJ databases">
        <authorList>
            <person name="de Groot N.N."/>
        </authorList>
    </citation>
    <scope>NUCLEOTIDE SEQUENCE [LARGE SCALE GENOMIC DNA]</scope>
    <source>
        <strain evidence="1 2">CPCC 201354</strain>
    </source>
</reference>